<dbReference type="GO" id="GO:0000182">
    <property type="term" value="F:rDNA binding"/>
    <property type="evidence" value="ECO:0007669"/>
    <property type="project" value="TreeGrafter"/>
</dbReference>
<keyword evidence="2" id="KW-0371">Homeobox</keyword>
<keyword evidence="2" id="KW-0238">DNA-binding</keyword>
<dbReference type="Proteomes" id="UP000824596">
    <property type="component" value="Unassembled WGS sequence"/>
</dbReference>
<comment type="caution">
    <text evidence="2">The sequence shown here is derived from an EMBL/GenBank/DDBJ whole genome shotgun (WGS) entry which is preliminary data.</text>
</comment>
<name>A0A9P8N2H4_9HYPO</name>
<dbReference type="GO" id="GO:0000500">
    <property type="term" value="C:RNA polymerase I upstream activating factor complex"/>
    <property type="evidence" value="ECO:0007669"/>
    <property type="project" value="InterPro"/>
</dbReference>
<accession>A0A9P8N2H4</accession>
<dbReference type="Gene3D" id="1.10.10.60">
    <property type="entry name" value="Homeodomain-like"/>
    <property type="match status" value="1"/>
</dbReference>
<evidence type="ECO:0000256" key="1">
    <source>
        <dbReference type="SAM" id="MobiDB-lite"/>
    </source>
</evidence>
<gene>
    <name evidence="2" type="ORF">HRG_03665</name>
</gene>
<dbReference type="AlphaFoldDB" id="A0A9P8N2H4"/>
<dbReference type="GO" id="GO:0006361">
    <property type="term" value="P:transcription initiation at RNA polymerase I promoter"/>
    <property type="evidence" value="ECO:0007669"/>
    <property type="project" value="TreeGrafter"/>
</dbReference>
<dbReference type="SUPFAM" id="SSF46689">
    <property type="entry name" value="Homeodomain-like"/>
    <property type="match status" value="1"/>
</dbReference>
<feature type="region of interest" description="Disordered" evidence="1">
    <location>
        <begin position="1"/>
        <end position="47"/>
    </location>
</feature>
<dbReference type="InterPro" id="IPR009057">
    <property type="entry name" value="Homeodomain-like_sf"/>
</dbReference>
<dbReference type="InterPro" id="IPR039601">
    <property type="entry name" value="Rrn5"/>
</dbReference>
<dbReference type="CDD" id="cd00167">
    <property type="entry name" value="SANT"/>
    <property type="match status" value="1"/>
</dbReference>
<feature type="compositionally biased region" description="Acidic residues" evidence="1">
    <location>
        <begin position="385"/>
        <end position="395"/>
    </location>
</feature>
<feature type="compositionally biased region" description="Acidic residues" evidence="1">
    <location>
        <begin position="343"/>
        <end position="353"/>
    </location>
</feature>
<proteinExistence type="predicted"/>
<protein>
    <submittedName>
        <fullName evidence="2">Homeodomain-like protein</fullName>
    </submittedName>
</protein>
<dbReference type="EMBL" id="JAIZPD010000003">
    <property type="protein sequence ID" value="KAH0965649.1"/>
    <property type="molecule type" value="Genomic_DNA"/>
</dbReference>
<dbReference type="GO" id="GO:0001181">
    <property type="term" value="F:RNA polymerase I general transcription initiation factor activity"/>
    <property type="evidence" value="ECO:0007669"/>
    <property type="project" value="TreeGrafter"/>
</dbReference>
<dbReference type="PANTHER" id="PTHR28079:SF1">
    <property type="entry name" value="RNA POLYMERASE I-SPECIFIC TRANSCRIPTION INITIATION FACTOR RRN5"/>
    <property type="match status" value="1"/>
</dbReference>
<feature type="region of interest" description="Disordered" evidence="1">
    <location>
        <begin position="343"/>
        <end position="410"/>
    </location>
</feature>
<keyword evidence="3" id="KW-1185">Reference proteome</keyword>
<dbReference type="RefSeq" id="XP_044723162.1">
    <property type="nucleotide sequence ID" value="XM_044862136.1"/>
</dbReference>
<organism evidence="2 3">
    <name type="scientific">Hirsutella rhossiliensis</name>
    <dbReference type="NCBI Taxonomy" id="111463"/>
    <lineage>
        <taxon>Eukaryota</taxon>
        <taxon>Fungi</taxon>
        <taxon>Dikarya</taxon>
        <taxon>Ascomycota</taxon>
        <taxon>Pezizomycotina</taxon>
        <taxon>Sordariomycetes</taxon>
        <taxon>Hypocreomycetidae</taxon>
        <taxon>Hypocreales</taxon>
        <taxon>Ophiocordycipitaceae</taxon>
        <taxon>Hirsutella</taxon>
    </lineage>
</organism>
<sequence length="517" mass="59720">MDPDGDFSSHHDESDGESQSTLALEPSSADERSHHNNKRLIQDSAAHRPFKRQKGRFNADYLELLNRDIDDAAHGVCLDDDFDLPRTQLGLTTWSTLEKRQFFEALARLGRHDLPGIASRVNSKSMVEIKHYINFLEEAHGLRRRLQRRSFLETAEYPAAVELSQPCCHAQEEAADAIALRQEHRETQREEKKWGCHWDISPMVAQRLDHGHDADASQPLPFAQLFHLGRWLRLSERFFMNSSIPGGNWTFVDHVPPSVWATAFDDFYSLVVSITRRLVQTTLFISMSRIRAKNELIPNTRNIVRKRDAEAAVASLGMAPNARQFWLKSARRLRLNVYQELLDQEEGSDEEPMTYDQVESSLDEGDGDKPVEAGTIKQEAVSDHDQDDLSDDSGEDNVSPENQEQRDISREANEVLWYSATDLRDFRGARRALERAIAMERRQEEQAERGDEYASYQAEVEMWEVLQRKPPMDIPKKQDPGPLERSNVDVESIYPMKRDWTSQLKYRSEWEAWDQDR</sequence>
<dbReference type="OrthoDB" id="2240312at2759"/>
<reference evidence="2" key="1">
    <citation type="submission" date="2021-09" db="EMBL/GenBank/DDBJ databases">
        <title>A high-quality genome of the endoparasitic fungus Hirsutella rhossiliensis with a comparison of Hirsutella genomes reveals transposable elements contributing to genome size variation.</title>
        <authorList>
            <person name="Lin R."/>
            <person name="Jiao Y."/>
            <person name="Sun X."/>
            <person name="Ling J."/>
            <person name="Xie B."/>
            <person name="Cheng X."/>
        </authorList>
    </citation>
    <scope>NUCLEOTIDE SEQUENCE</scope>
    <source>
        <strain evidence="2">HR02</strain>
    </source>
</reference>
<dbReference type="InterPro" id="IPR001005">
    <property type="entry name" value="SANT/Myb"/>
</dbReference>
<evidence type="ECO:0000313" key="2">
    <source>
        <dbReference type="EMBL" id="KAH0965649.1"/>
    </source>
</evidence>
<dbReference type="PANTHER" id="PTHR28079">
    <property type="entry name" value="RNA POLYMERASE I-SPECIFIC TRANSCRIPTION INITIATION FACTOR RRN5"/>
    <property type="match status" value="1"/>
</dbReference>
<dbReference type="GeneID" id="68352794"/>
<dbReference type="GO" id="GO:0042790">
    <property type="term" value="P:nucleolar large rRNA transcription by RNA polymerase I"/>
    <property type="evidence" value="ECO:0007669"/>
    <property type="project" value="InterPro"/>
</dbReference>
<evidence type="ECO:0000313" key="3">
    <source>
        <dbReference type="Proteomes" id="UP000824596"/>
    </source>
</evidence>